<evidence type="ECO:0000313" key="3">
    <source>
        <dbReference type="EMBL" id="OGM92459.1"/>
    </source>
</evidence>
<accession>A0A1F8DWP1</accession>
<dbReference type="EMBL" id="MGIT01000006">
    <property type="protein sequence ID" value="OGM92459.1"/>
    <property type="molecule type" value="Genomic_DNA"/>
</dbReference>
<protein>
    <recommendedName>
        <fullName evidence="2">Peptidase S74 domain-containing protein</fullName>
    </recommendedName>
</protein>
<dbReference type="Proteomes" id="UP000176422">
    <property type="component" value="Unassembled WGS sequence"/>
</dbReference>
<organism evidence="3 4">
    <name type="scientific">Candidatus Wolfebacteria bacterium RIFOXYB1_FULL_54_12</name>
    <dbReference type="NCBI Taxonomy" id="1802559"/>
    <lineage>
        <taxon>Bacteria</taxon>
        <taxon>Candidatus Wolfeibacteriota</taxon>
    </lineage>
</organism>
<gene>
    <name evidence="3" type="ORF">A2372_00220</name>
</gene>
<dbReference type="Gene3D" id="1.10.10.10">
    <property type="entry name" value="Winged helix-like DNA-binding domain superfamily/Winged helix DNA-binding domain"/>
    <property type="match status" value="1"/>
</dbReference>
<feature type="transmembrane region" description="Helical" evidence="1">
    <location>
        <begin position="12"/>
        <end position="30"/>
    </location>
</feature>
<feature type="domain" description="Peptidase S74" evidence="2">
    <location>
        <begin position="294"/>
        <end position="387"/>
    </location>
</feature>
<evidence type="ECO:0000313" key="4">
    <source>
        <dbReference type="Proteomes" id="UP000176422"/>
    </source>
</evidence>
<proteinExistence type="predicted"/>
<dbReference type="AlphaFoldDB" id="A0A1F8DWP1"/>
<evidence type="ECO:0000256" key="1">
    <source>
        <dbReference type="SAM" id="Phobius"/>
    </source>
</evidence>
<reference evidence="3 4" key="1">
    <citation type="journal article" date="2016" name="Nat. Commun.">
        <title>Thousands of microbial genomes shed light on interconnected biogeochemical processes in an aquifer system.</title>
        <authorList>
            <person name="Anantharaman K."/>
            <person name="Brown C.T."/>
            <person name="Hug L.A."/>
            <person name="Sharon I."/>
            <person name="Castelle C.J."/>
            <person name="Probst A.J."/>
            <person name="Thomas B.C."/>
            <person name="Singh A."/>
            <person name="Wilkins M.J."/>
            <person name="Karaoz U."/>
            <person name="Brodie E.L."/>
            <person name="Williams K.H."/>
            <person name="Hubbard S.S."/>
            <person name="Banfield J.F."/>
        </authorList>
    </citation>
    <scope>NUCLEOTIDE SEQUENCE [LARGE SCALE GENOMIC DNA]</scope>
</reference>
<dbReference type="InterPro" id="IPR036388">
    <property type="entry name" value="WH-like_DNA-bd_sf"/>
</dbReference>
<sequence length="396" mass="42721">MQSKRGFSLLETLLYLGIFAIIGGSLFGILTNVVRISTREVSGDEVSSQLQFAMETVSRLVRESSAIETETTATTTLKLRMQNPALDPTCIFMENGVLKLSQGPDAYQPQSCVATATNLTTDKIVVDSAFFKRVEFSGGHDQVAIDLQFSNTATGANKISRALRSGISRASAATFDSDLLPSSDAQYEVGASLLGGKRWKNVALSGVLYLGNAAVDPTGANGAIYYNTGTSVFRGYINGAWTDIASGASLWTPSGPNMYSGVSGNVGIGVVAPTYKLEVNGNSANSTGVWAVRSDERLKRDIAPINNALQTVMALQGVGFNWKDDDKNDQFGRVMGFIAQDVENVLPQWVKTDADGYKRIETIGMDALLVESIKEQQKIIKDQEKRIANLEQQLTK</sequence>
<keyword evidence="1" id="KW-0472">Membrane</keyword>
<dbReference type="PROSITE" id="PS51688">
    <property type="entry name" value="ICA"/>
    <property type="match status" value="1"/>
</dbReference>
<comment type="caution">
    <text evidence="3">The sequence shown here is derived from an EMBL/GenBank/DDBJ whole genome shotgun (WGS) entry which is preliminary data.</text>
</comment>
<name>A0A1F8DWP1_9BACT</name>
<dbReference type="STRING" id="1802559.A2372_00220"/>
<keyword evidence="1" id="KW-0812">Transmembrane</keyword>
<dbReference type="Pfam" id="PF13884">
    <property type="entry name" value="Peptidase_S74"/>
    <property type="match status" value="1"/>
</dbReference>
<evidence type="ECO:0000259" key="2">
    <source>
        <dbReference type="PROSITE" id="PS51688"/>
    </source>
</evidence>
<keyword evidence="1" id="KW-1133">Transmembrane helix</keyword>
<dbReference type="InterPro" id="IPR030392">
    <property type="entry name" value="S74_ICA"/>
</dbReference>